<gene>
    <name evidence="11" type="ORF">ACJMK2_017066</name>
</gene>
<reference evidence="11 12" key="1">
    <citation type="submission" date="2024-11" db="EMBL/GenBank/DDBJ databases">
        <title>Chromosome-level genome assembly of the freshwater bivalve Anodonta woodiana.</title>
        <authorList>
            <person name="Chen X."/>
        </authorList>
    </citation>
    <scope>NUCLEOTIDE SEQUENCE [LARGE SCALE GENOMIC DNA]</scope>
    <source>
        <strain evidence="11">MN2024</strain>
        <tissue evidence="11">Gills</tissue>
    </source>
</reference>
<dbReference type="Gene3D" id="1.20.1070.10">
    <property type="entry name" value="Rhodopsin 7-helix transmembrane proteins"/>
    <property type="match status" value="1"/>
</dbReference>
<comment type="caution">
    <text evidence="11">The sequence shown here is derived from an EMBL/GenBank/DDBJ whole genome shotgun (WGS) entry which is preliminary data.</text>
</comment>
<evidence type="ECO:0000256" key="4">
    <source>
        <dbReference type="ARBA" id="ARBA00022989"/>
    </source>
</evidence>
<sequence length="343" mass="39799">MNSTIKEESSQTERKREGFFLYLAVVLMSLIIVVGCIGNILVIIAVKTRRKLRTESNVFVVNLSICDLLFVTCVLPFNIYTYLLDGWFLSDRLCKFIGFLGYTLTGTIIFTITLIAFNRYKLVRDIQSYKRIFQMKNLLLMISIAWTVPFLLMMPPLVEVWGRFGYAHMLVTCNLLLDRESQIFKLFLLVFRTGIPVFFISYFYALIYITMRTSHRRMEKMSCAMGSLEASNHRKEMHLTRIMITIFLVFVVSYFPCTIAGMIDWNNVLSQGFHMFCSITIYIGSAVNPLIYGLMNSQFRRAYKQILCCCVKMTNDHSSTVSQVIIHRVYNRNDTLLSKSNVH</sequence>
<feature type="transmembrane region" description="Helical" evidence="9">
    <location>
        <begin position="20"/>
        <end position="46"/>
    </location>
</feature>
<dbReference type="GO" id="GO:0004930">
    <property type="term" value="F:G protein-coupled receptor activity"/>
    <property type="evidence" value="ECO:0007669"/>
    <property type="project" value="UniProtKB-KW"/>
</dbReference>
<dbReference type="InterPro" id="IPR017452">
    <property type="entry name" value="GPCR_Rhodpsn_7TM"/>
</dbReference>
<dbReference type="SMART" id="SM01381">
    <property type="entry name" value="7TM_GPCR_Srsx"/>
    <property type="match status" value="1"/>
</dbReference>
<feature type="transmembrane region" description="Helical" evidence="9">
    <location>
        <begin position="242"/>
        <end position="261"/>
    </location>
</feature>
<keyword evidence="5" id="KW-0297">G-protein coupled receptor</keyword>
<evidence type="ECO:0000256" key="5">
    <source>
        <dbReference type="ARBA" id="ARBA00023040"/>
    </source>
</evidence>
<dbReference type="EMBL" id="JBJQND010000015">
    <property type="protein sequence ID" value="KAL3853531.1"/>
    <property type="molecule type" value="Genomic_DNA"/>
</dbReference>
<evidence type="ECO:0000256" key="8">
    <source>
        <dbReference type="ARBA" id="ARBA00023224"/>
    </source>
</evidence>
<dbReference type="PANTHER" id="PTHR24228:SF74">
    <property type="entry name" value="G-PROTEIN COUPLED RECEPTORS FAMILY 1 PROFILE DOMAIN-CONTAINING PROTEIN"/>
    <property type="match status" value="1"/>
</dbReference>
<protein>
    <recommendedName>
        <fullName evidence="10">G-protein coupled receptors family 1 profile domain-containing protein</fullName>
    </recommendedName>
</protein>
<name>A0ABD3UXQ3_SINWO</name>
<keyword evidence="8" id="KW-0807">Transducer</keyword>
<feature type="domain" description="G-protein coupled receptors family 1 profile" evidence="10">
    <location>
        <begin position="38"/>
        <end position="292"/>
    </location>
</feature>
<evidence type="ECO:0000313" key="11">
    <source>
        <dbReference type="EMBL" id="KAL3853531.1"/>
    </source>
</evidence>
<dbReference type="PRINTS" id="PR00237">
    <property type="entry name" value="GPCRRHODOPSN"/>
</dbReference>
<feature type="transmembrane region" description="Helical" evidence="9">
    <location>
        <begin position="186"/>
        <end position="211"/>
    </location>
</feature>
<dbReference type="PANTHER" id="PTHR24228">
    <property type="entry name" value="B2 BRADYKININ RECEPTOR/ANGIOTENSIN II RECEPTOR"/>
    <property type="match status" value="1"/>
</dbReference>
<dbReference type="GO" id="GO:0005886">
    <property type="term" value="C:plasma membrane"/>
    <property type="evidence" value="ECO:0007669"/>
    <property type="project" value="UniProtKB-SubCell"/>
</dbReference>
<keyword evidence="7" id="KW-0675">Receptor</keyword>
<evidence type="ECO:0000259" key="10">
    <source>
        <dbReference type="PROSITE" id="PS50262"/>
    </source>
</evidence>
<evidence type="ECO:0000256" key="2">
    <source>
        <dbReference type="ARBA" id="ARBA00022475"/>
    </source>
</evidence>
<dbReference type="Pfam" id="PF00001">
    <property type="entry name" value="7tm_1"/>
    <property type="match status" value="1"/>
</dbReference>
<evidence type="ECO:0000256" key="6">
    <source>
        <dbReference type="ARBA" id="ARBA00023136"/>
    </source>
</evidence>
<evidence type="ECO:0000256" key="9">
    <source>
        <dbReference type="SAM" id="Phobius"/>
    </source>
</evidence>
<proteinExistence type="predicted"/>
<dbReference type="InterPro" id="IPR000276">
    <property type="entry name" value="GPCR_Rhodpsn"/>
</dbReference>
<feature type="transmembrane region" description="Helical" evidence="9">
    <location>
        <begin position="96"/>
        <end position="117"/>
    </location>
</feature>
<keyword evidence="4 9" id="KW-1133">Transmembrane helix</keyword>
<keyword evidence="12" id="KW-1185">Reference proteome</keyword>
<dbReference type="Proteomes" id="UP001634394">
    <property type="component" value="Unassembled WGS sequence"/>
</dbReference>
<keyword evidence="6 9" id="KW-0472">Membrane</keyword>
<feature type="transmembrane region" description="Helical" evidence="9">
    <location>
        <begin position="138"/>
        <end position="158"/>
    </location>
</feature>
<keyword evidence="3 9" id="KW-0812">Transmembrane</keyword>
<evidence type="ECO:0000256" key="7">
    <source>
        <dbReference type="ARBA" id="ARBA00023170"/>
    </source>
</evidence>
<evidence type="ECO:0000313" key="12">
    <source>
        <dbReference type="Proteomes" id="UP001634394"/>
    </source>
</evidence>
<feature type="transmembrane region" description="Helical" evidence="9">
    <location>
        <begin position="58"/>
        <end position="84"/>
    </location>
</feature>
<accession>A0ABD3UXQ3</accession>
<feature type="transmembrane region" description="Helical" evidence="9">
    <location>
        <begin position="273"/>
        <end position="295"/>
    </location>
</feature>
<dbReference type="SUPFAM" id="SSF81321">
    <property type="entry name" value="Family A G protein-coupled receptor-like"/>
    <property type="match status" value="1"/>
</dbReference>
<evidence type="ECO:0000256" key="3">
    <source>
        <dbReference type="ARBA" id="ARBA00022692"/>
    </source>
</evidence>
<organism evidence="11 12">
    <name type="scientific">Sinanodonta woodiana</name>
    <name type="common">Chinese pond mussel</name>
    <name type="synonym">Anodonta woodiana</name>
    <dbReference type="NCBI Taxonomy" id="1069815"/>
    <lineage>
        <taxon>Eukaryota</taxon>
        <taxon>Metazoa</taxon>
        <taxon>Spiralia</taxon>
        <taxon>Lophotrochozoa</taxon>
        <taxon>Mollusca</taxon>
        <taxon>Bivalvia</taxon>
        <taxon>Autobranchia</taxon>
        <taxon>Heteroconchia</taxon>
        <taxon>Palaeoheterodonta</taxon>
        <taxon>Unionida</taxon>
        <taxon>Unionoidea</taxon>
        <taxon>Unionidae</taxon>
        <taxon>Unioninae</taxon>
        <taxon>Sinanodonta</taxon>
    </lineage>
</organism>
<dbReference type="PROSITE" id="PS50262">
    <property type="entry name" value="G_PROTEIN_RECEP_F1_2"/>
    <property type="match status" value="1"/>
</dbReference>
<evidence type="ECO:0000256" key="1">
    <source>
        <dbReference type="ARBA" id="ARBA00004651"/>
    </source>
</evidence>
<comment type="subcellular location">
    <subcellularLocation>
        <location evidence="1">Cell membrane</location>
        <topology evidence="1">Multi-pass membrane protein</topology>
    </subcellularLocation>
</comment>
<keyword evidence="2" id="KW-1003">Cell membrane</keyword>
<dbReference type="AlphaFoldDB" id="A0ABD3UXQ3"/>